<dbReference type="PANTHER" id="PTHR46124:SF2">
    <property type="entry name" value="D-AMINOACYL-TRNA DEACYLASE"/>
    <property type="match status" value="1"/>
</dbReference>
<keyword evidence="2 3" id="KW-0378">Hydrolase</keyword>
<dbReference type="Pfam" id="PF01026">
    <property type="entry name" value="TatD_DNase"/>
    <property type="match status" value="1"/>
</dbReference>
<dbReference type="Proteomes" id="UP001231915">
    <property type="component" value="Unassembled WGS sequence"/>
</dbReference>
<name>A0ABT7ET58_9GAMM</name>
<dbReference type="GO" id="GO:0016787">
    <property type="term" value="F:hydrolase activity"/>
    <property type="evidence" value="ECO:0007669"/>
    <property type="project" value="UniProtKB-KW"/>
</dbReference>
<sequence>MHTMIDAGVNLTSAQFDKDRADVIQRAKDAKINNMLLIGCDLITSQESLDLAKTHQFVSTAGIHPHDAKDAPEDYIAQITQLARAPQVVAIGECGLDFNRDFSPRDQQEKICRAQLALAQQLNMPAYLHERDAHERMRALLLEHRIKGVLHCFTGDRQALKFYLDYGLMIGVTGWVCDERRGQQLRELIQYIPSDRLLIETDAPYLLPRTLSPKPKSRRNEPAYLHAVAEQIALLKNTDVDTIAAHSRDNFNALFMAQKQSAQ</sequence>
<dbReference type="PROSITE" id="PS01091">
    <property type="entry name" value="TATD_3"/>
    <property type="match status" value="1"/>
</dbReference>
<dbReference type="InterPro" id="IPR032466">
    <property type="entry name" value="Metal_Hydrolase"/>
</dbReference>
<accession>A0ABT7ET58</accession>
<protein>
    <submittedName>
        <fullName evidence="3">TatD family hydrolase</fullName>
    </submittedName>
</protein>
<dbReference type="EMBL" id="JASJUT010000015">
    <property type="protein sequence ID" value="MDK2598238.1"/>
    <property type="molecule type" value="Genomic_DNA"/>
</dbReference>
<gene>
    <name evidence="3" type="ORF">QNM18_24585</name>
</gene>
<comment type="caution">
    <text evidence="3">The sequence shown here is derived from an EMBL/GenBank/DDBJ whole genome shotgun (WGS) entry which is preliminary data.</text>
</comment>
<dbReference type="InterPro" id="IPR018228">
    <property type="entry name" value="DNase_TatD-rel_CS"/>
</dbReference>
<dbReference type="SUPFAM" id="SSF51556">
    <property type="entry name" value="Metallo-dependent hydrolases"/>
    <property type="match status" value="1"/>
</dbReference>
<dbReference type="PIRSF" id="PIRSF005902">
    <property type="entry name" value="DNase_TatD"/>
    <property type="match status" value="1"/>
</dbReference>
<evidence type="ECO:0000256" key="1">
    <source>
        <dbReference type="ARBA" id="ARBA00009275"/>
    </source>
</evidence>
<dbReference type="Gene3D" id="3.20.20.140">
    <property type="entry name" value="Metal-dependent hydrolases"/>
    <property type="match status" value="1"/>
</dbReference>
<dbReference type="RefSeq" id="WP_211013180.1">
    <property type="nucleotide sequence ID" value="NZ_JASJUT010000015.1"/>
</dbReference>
<dbReference type="CDD" id="cd01310">
    <property type="entry name" value="TatD_DNAse"/>
    <property type="match status" value="1"/>
</dbReference>
<reference evidence="3 4" key="1">
    <citation type="submission" date="2023-05" db="EMBL/GenBank/DDBJ databases">
        <title>Pseudoalteromonas ardens sp. nov., Pseudoalteromonas obscura sp. nov., and Pseudoalteromonas umbrosa sp. nov., isolated from the coral Montipora capitata.</title>
        <authorList>
            <person name="Thomas E.M."/>
            <person name="Smith E.M."/>
            <person name="Papke E."/>
            <person name="Shlafstein M.D."/>
            <person name="Oline D.K."/>
            <person name="Videau P."/>
            <person name="Saw J.H."/>
            <person name="Strangman W.K."/>
            <person name="Ushijima B."/>
        </authorList>
    </citation>
    <scope>NUCLEOTIDE SEQUENCE [LARGE SCALE GENOMIC DNA]</scope>
    <source>
        <strain evidence="3 4">P94</strain>
    </source>
</reference>
<organism evidence="3 4">
    <name type="scientific">Pseudoalteromonas obscura</name>
    <dbReference type="NCBI Taxonomy" id="3048491"/>
    <lineage>
        <taxon>Bacteria</taxon>
        <taxon>Pseudomonadati</taxon>
        <taxon>Pseudomonadota</taxon>
        <taxon>Gammaproteobacteria</taxon>
        <taxon>Alteromonadales</taxon>
        <taxon>Pseudoalteromonadaceae</taxon>
        <taxon>Pseudoalteromonas</taxon>
    </lineage>
</organism>
<evidence type="ECO:0000313" key="3">
    <source>
        <dbReference type="EMBL" id="MDK2598238.1"/>
    </source>
</evidence>
<keyword evidence="4" id="KW-1185">Reference proteome</keyword>
<dbReference type="InterPro" id="IPR001130">
    <property type="entry name" value="TatD-like"/>
</dbReference>
<evidence type="ECO:0000313" key="4">
    <source>
        <dbReference type="Proteomes" id="UP001231915"/>
    </source>
</evidence>
<dbReference type="PANTHER" id="PTHR46124">
    <property type="entry name" value="D-AMINOACYL-TRNA DEACYLASE"/>
    <property type="match status" value="1"/>
</dbReference>
<comment type="similarity">
    <text evidence="1">Belongs to the metallo-dependent hydrolases superfamily. TatD-type hydrolase family.</text>
</comment>
<evidence type="ECO:0000256" key="2">
    <source>
        <dbReference type="ARBA" id="ARBA00022801"/>
    </source>
</evidence>
<proteinExistence type="inferred from homology"/>